<protein>
    <submittedName>
        <fullName evidence="7">Phage-related holin</fullName>
    </submittedName>
</protein>
<sequence length="153" mass="16799">MDKVKGFFVALGAGLAPVFEYFYGSGEAVVGIMVALVFFVVMDWISGVEAARKDNSYGSRYGLEGVIRTFFILLLPAGGHLLDVVLMLPGVIFGALAFGTLYHILQSMTANSIRAGWGEWLPLPILNWLIEWVKSELDKKIKRAESRKDGAAQ</sequence>
<evidence type="ECO:0000256" key="3">
    <source>
        <dbReference type="ARBA" id="ARBA00022989"/>
    </source>
</evidence>
<name>A0A7W3SYZ7_9BACL</name>
<comment type="similarity">
    <text evidence="5">Belongs to the bacteriophage holin family. Cp-1 holin subfamily.</text>
</comment>
<keyword evidence="8" id="KW-1185">Reference proteome</keyword>
<comment type="caution">
    <text evidence="7">The sequence shown here is derived from an EMBL/GenBank/DDBJ whole genome shotgun (WGS) entry which is preliminary data.</text>
</comment>
<evidence type="ECO:0000313" key="8">
    <source>
        <dbReference type="Proteomes" id="UP000567067"/>
    </source>
</evidence>
<accession>A0A7W3SYZ7</accession>
<comment type="subcellular location">
    <subcellularLocation>
        <location evidence="1">Membrane</location>
        <topology evidence="1">Multi-pass membrane protein</topology>
    </subcellularLocation>
</comment>
<dbReference type="RefSeq" id="WP_182540652.1">
    <property type="nucleotide sequence ID" value="NZ_JACJIP010000075.1"/>
</dbReference>
<reference evidence="7 8" key="1">
    <citation type="submission" date="2020-08" db="EMBL/GenBank/DDBJ databases">
        <title>Genomic Encyclopedia of Type Strains, Phase III (KMG-III): the genomes of soil and plant-associated and newly described type strains.</title>
        <authorList>
            <person name="Whitman W."/>
        </authorList>
    </citation>
    <scope>NUCLEOTIDE SEQUENCE [LARGE SCALE GENOMIC DNA]</scope>
    <source>
        <strain evidence="7 8">CECT 8693</strain>
    </source>
</reference>
<evidence type="ECO:0000256" key="6">
    <source>
        <dbReference type="SAM" id="Phobius"/>
    </source>
</evidence>
<organism evidence="7 8">
    <name type="scientific">Fontibacillus solani</name>
    <dbReference type="NCBI Taxonomy" id="1572857"/>
    <lineage>
        <taxon>Bacteria</taxon>
        <taxon>Bacillati</taxon>
        <taxon>Bacillota</taxon>
        <taxon>Bacilli</taxon>
        <taxon>Bacillales</taxon>
        <taxon>Paenibacillaceae</taxon>
        <taxon>Fontibacillus</taxon>
    </lineage>
</organism>
<keyword evidence="4 6" id="KW-0472">Membrane</keyword>
<dbReference type="GO" id="GO:0016020">
    <property type="term" value="C:membrane"/>
    <property type="evidence" value="ECO:0007669"/>
    <property type="project" value="UniProtKB-SubCell"/>
</dbReference>
<keyword evidence="2 6" id="KW-0812">Transmembrane</keyword>
<dbReference type="Proteomes" id="UP000567067">
    <property type="component" value="Unassembled WGS sequence"/>
</dbReference>
<feature type="transmembrane region" description="Helical" evidence="6">
    <location>
        <begin position="84"/>
        <end position="105"/>
    </location>
</feature>
<dbReference type="Pfam" id="PF05105">
    <property type="entry name" value="Phage_holin_4_1"/>
    <property type="match status" value="1"/>
</dbReference>
<feature type="transmembrane region" description="Helical" evidence="6">
    <location>
        <begin position="29"/>
        <end position="49"/>
    </location>
</feature>
<evidence type="ECO:0000256" key="5">
    <source>
        <dbReference type="ARBA" id="ARBA00023600"/>
    </source>
</evidence>
<feature type="transmembrane region" description="Helical" evidence="6">
    <location>
        <begin position="7"/>
        <end position="23"/>
    </location>
</feature>
<keyword evidence="3 6" id="KW-1133">Transmembrane helix</keyword>
<evidence type="ECO:0000313" key="7">
    <source>
        <dbReference type="EMBL" id="MBA9088826.1"/>
    </source>
</evidence>
<evidence type="ECO:0000256" key="2">
    <source>
        <dbReference type="ARBA" id="ARBA00022692"/>
    </source>
</evidence>
<dbReference type="AlphaFoldDB" id="A0A7W3SYZ7"/>
<evidence type="ECO:0000256" key="4">
    <source>
        <dbReference type="ARBA" id="ARBA00023136"/>
    </source>
</evidence>
<evidence type="ECO:0000256" key="1">
    <source>
        <dbReference type="ARBA" id="ARBA00004141"/>
    </source>
</evidence>
<dbReference type="EMBL" id="JACJIP010000075">
    <property type="protein sequence ID" value="MBA9088826.1"/>
    <property type="molecule type" value="Genomic_DNA"/>
</dbReference>
<feature type="transmembrane region" description="Helical" evidence="6">
    <location>
        <begin position="61"/>
        <end position="78"/>
    </location>
</feature>
<gene>
    <name evidence="7" type="ORF">FHR92_005371</name>
</gene>
<dbReference type="InterPro" id="IPR006480">
    <property type="entry name" value="Phage_holin_4_1"/>
</dbReference>
<proteinExistence type="inferred from homology"/>